<dbReference type="InterPro" id="IPR027417">
    <property type="entry name" value="P-loop_NTPase"/>
</dbReference>
<dbReference type="Gene3D" id="1.10.150.300">
    <property type="entry name" value="TGS-like domain"/>
    <property type="match status" value="1"/>
</dbReference>
<accession>A0A1V6C8E7</accession>
<dbReference type="SUPFAM" id="SSF52540">
    <property type="entry name" value="P-loop containing nucleoside triphosphate hydrolases"/>
    <property type="match status" value="1"/>
</dbReference>
<dbReference type="EMBL" id="MWDQ01000093">
    <property type="protein sequence ID" value="OQB73176.1"/>
    <property type="molecule type" value="Genomic_DNA"/>
</dbReference>
<dbReference type="PANTHER" id="PTHR23305:SF18">
    <property type="entry name" value="OBG-TYPE G DOMAIN-CONTAINING PROTEIN"/>
    <property type="match status" value="1"/>
</dbReference>
<comment type="caution">
    <text evidence="3">The sequence shown here is derived from an EMBL/GenBank/DDBJ whole genome shotgun (WGS) entry which is preliminary data.</text>
</comment>
<dbReference type="AlphaFoldDB" id="A0A1V6C8E7"/>
<dbReference type="SUPFAM" id="SSF81271">
    <property type="entry name" value="TGS-like"/>
    <property type="match status" value="1"/>
</dbReference>
<dbReference type="InterPro" id="IPR023192">
    <property type="entry name" value="TGS-like_dom_sf"/>
</dbReference>
<reference evidence="3" key="1">
    <citation type="submission" date="2017-02" db="EMBL/GenBank/DDBJ databases">
        <title>Delving into the versatile metabolic prowess of the omnipresent phylum Bacteroidetes.</title>
        <authorList>
            <person name="Nobu M.K."/>
            <person name="Mei R."/>
            <person name="Narihiro T."/>
            <person name="Kuroda K."/>
            <person name="Liu W.-T."/>
        </authorList>
    </citation>
    <scope>NUCLEOTIDE SEQUENCE</scope>
    <source>
        <strain evidence="3">ADurb.Bin131</strain>
    </source>
</reference>
<evidence type="ECO:0000313" key="3">
    <source>
        <dbReference type="EMBL" id="OQB73176.1"/>
    </source>
</evidence>
<dbReference type="Proteomes" id="UP000485562">
    <property type="component" value="Unassembled WGS sequence"/>
</dbReference>
<dbReference type="GO" id="GO:0005525">
    <property type="term" value="F:GTP binding"/>
    <property type="evidence" value="ECO:0007669"/>
    <property type="project" value="InterPro"/>
</dbReference>
<dbReference type="InterPro" id="IPR012676">
    <property type="entry name" value="TGS-like"/>
</dbReference>
<dbReference type="GO" id="GO:0005737">
    <property type="term" value="C:cytoplasm"/>
    <property type="evidence" value="ECO:0007669"/>
    <property type="project" value="TreeGrafter"/>
</dbReference>
<dbReference type="Pfam" id="PF06071">
    <property type="entry name" value="YchF-GTPase_C"/>
    <property type="match status" value="1"/>
</dbReference>
<gene>
    <name evidence="3" type="primary">ychF</name>
    <name evidence="3" type="ORF">BWX89_01092</name>
</gene>
<dbReference type="Pfam" id="PF01926">
    <property type="entry name" value="MMR_HSR1"/>
    <property type="match status" value="1"/>
</dbReference>
<evidence type="ECO:0000259" key="2">
    <source>
        <dbReference type="Pfam" id="PF06071"/>
    </source>
</evidence>
<organism evidence="3">
    <name type="scientific">candidate division TA06 bacterium ADurb.Bin131</name>
    <dbReference type="NCBI Taxonomy" id="1852827"/>
    <lineage>
        <taxon>Bacteria</taxon>
        <taxon>Bacteria division TA06</taxon>
    </lineage>
</organism>
<dbReference type="InterPro" id="IPR006073">
    <property type="entry name" value="GTP-bd"/>
</dbReference>
<evidence type="ECO:0000259" key="1">
    <source>
        <dbReference type="Pfam" id="PF01926"/>
    </source>
</evidence>
<protein>
    <submittedName>
        <fullName evidence="3">Ribosome-binding ATPase YchF</fullName>
    </submittedName>
</protein>
<dbReference type="GO" id="GO:0016887">
    <property type="term" value="F:ATP hydrolysis activity"/>
    <property type="evidence" value="ECO:0007669"/>
    <property type="project" value="TreeGrafter"/>
</dbReference>
<dbReference type="Gene3D" id="3.10.20.30">
    <property type="match status" value="2"/>
</dbReference>
<name>A0A1V6C8E7_UNCT6</name>
<dbReference type="InterPro" id="IPR012675">
    <property type="entry name" value="Beta-grasp_dom_sf"/>
</dbReference>
<dbReference type="Gene3D" id="3.40.50.300">
    <property type="entry name" value="P-loop containing nucleotide triphosphate hydrolases"/>
    <property type="match status" value="1"/>
</dbReference>
<sequence>MKIGLLGYTGSGKTTLVSLFSGKRHESFDPLKPSITTVKMPDKRLKTIVELIKPQKATEPEITFIDIKGCPETTGLDEKTIEIASQSDRIAFVVNAFTEGKNPCNELDSLYLEMVYRDQERLRNLLEKRQQEILHGKREKNEEEERILKKCQGILEQERFLSSEDFDKKQNTFLVSLGMITAKRFFVIANGHIAKEQLEKKCKDYNLELCRIDVNKHSEEDIELFSSQILIATGLLRFYTVDRKETKVWLLPVGSTMLDAAAAIHTDIAASFIRADAVGFDDFISTGSLSSCREKGIVRSEGKTGIVKDGDIIHIHSTR</sequence>
<dbReference type="InterPro" id="IPR013029">
    <property type="entry name" value="YchF_C"/>
</dbReference>
<feature type="domain" description="G" evidence="1">
    <location>
        <begin position="2"/>
        <end position="110"/>
    </location>
</feature>
<proteinExistence type="predicted"/>
<dbReference type="PANTHER" id="PTHR23305">
    <property type="entry name" value="OBG GTPASE FAMILY"/>
    <property type="match status" value="1"/>
</dbReference>
<feature type="domain" description="YchF C-terminal" evidence="2">
    <location>
        <begin position="235"/>
        <end position="316"/>
    </location>
</feature>